<dbReference type="RefSeq" id="WP_148380626.1">
    <property type="nucleotide sequence ID" value="NZ_VSKN01000005.1"/>
</dbReference>
<protein>
    <submittedName>
        <fullName evidence="2">Molecular chaperone DnaJ</fullName>
    </submittedName>
</protein>
<comment type="caution">
    <text evidence="2">The sequence shown here is derived from an EMBL/GenBank/DDBJ whole genome shotgun (WGS) entry which is preliminary data.</text>
</comment>
<proteinExistence type="predicted"/>
<accession>A0ABY3MBQ7</accession>
<evidence type="ECO:0000256" key="1">
    <source>
        <dbReference type="SAM" id="Phobius"/>
    </source>
</evidence>
<reference evidence="2 3" key="1">
    <citation type="submission" date="2019-08" db="EMBL/GenBank/DDBJ databases">
        <title>Genomes of Antarctic Bizionia species.</title>
        <authorList>
            <person name="Bowman J.P."/>
        </authorList>
    </citation>
    <scope>NUCLEOTIDE SEQUENCE [LARGE SCALE GENOMIC DNA]</scope>
    <source>
        <strain evidence="2 3">IC164</strain>
    </source>
</reference>
<name>A0ABY3MBQ7_9FLAO</name>
<keyword evidence="1" id="KW-0472">Membrane</keyword>
<keyword evidence="3" id="KW-1185">Reference proteome</keyword>
<evidence type="ECO:0000313" key="2">
    <source>
        <dbReference type="EMBL" id="TYC14759.1"/>
    </source>
</evidence>
<gene>
    <name evidence="2" type="ORF">ES677_05105</name>
</gene>
<sequence>MNNSLFQDSLKVAEKVITKTSENNDTSNLWMWIAIGEFTMIIGFIIAIRLKRKPNAKKQFKDKSLAQEVDFNNIINSSFHSIELYDILKVKCHPDRFPTDPKLNEIADKLFQEITRSKTNVKRLQELKIEAQHKLNINF</sequence>
<dbReference type="EMBL" id="VSKN01000005">
    <property type="protein sequence ID" value="TYC14759.1"/>
    <property type="molecule type" value="Genomic_DNA"/>
</dbReference>
<keyword evidence="1" id="KW-1133">Transmembrane helix</keyword>
<keyword evidence="1" id="KW-0812">Transmembrane</keyword>
<feature type="transmembrane region" description="Helical" evidence="1">
    <location>
        <begin position="29"/>
        <end position="50"/>
    </location>
</feature>
<organism evidence="2 3">
    <name type="scientific">Bizionia gelidisalsuginis</name>
    <dbReference type="NCBI Taxonomy" id="291188"/>
    <lineage>
        <taxon>Bacteria</taxon>
        <taxon>Pseudomonadati</taxon>
        <taxon>Bacteroidota</taxon>
        <taxon>Flavobacteriia</taxon>
        <taxon>Flavobacteriales</taxon>
        <taxon>Flavobacteriaceae</taxon>
        <taxon>Bizionia</taxon>
    </lineage>
</organism>
<evidence type="ECO:0000313" key="3">
    <source>
        <dbReference type="Proteomes" id="UP000323621"/>
    </source>
</evidence>
<dbReference type="Proteomes" id="UP000323621">
    <property type="component" value="Unassembled WGS sequence"/>
</dbReference>